<keyword evidence="1" id="KW-1185">Reference proteome</keyword>
<evidence type="ECO:0000313" key="1">
    <source>
        <dbReference type="Proteomes" id="UP001732720"/>
    </source>
</evidence>
<organism evidence="1 2">
    <name type="scientific">Castor canadensis</name>
    <name type="common">American beaver</name>
    <dbReference type="NCBI Taxonomy" id="51338"/>
    <lineage>
        <taxon>Eukaryota</taxon>
        <taxon>Metazoa</taxon>
        <taxon>Chordata</taxon>
        <taxon>Craniata</taxon>
        <taxon>Vertebrata</taxon>
        <taxon>Euteleostomi</taxon>
        <taxon>Mammalia</taxon>
        <taxon>Eutheria</taxon>
        <taxon>Euarchontoglires</taxon>
        <taxon>Glires</taxon>
        <taxon>Rodentia</taxon>
        <taxon>Castorimorpha</taxon>
        <taxon>Castoridae</taxon>
        <taxon>Castor</taxon>
    </lineage>
</organism>
<dbReference type="Proteomes" id="UP001732720">
    <property type="component" value="Chromosome X"/>
</dbReference>
<protein>
    <submittedName>
        <fullName evidence="2">G2/mitotic-specific cyclin-B3 isoform X1</fullName>
    </submittedName>
</protein>
<gene>
    <name evidence="2" type="primary">Ccnb3</name>
</gene>
<evidence type="ECO:0000313" key="2">
    <source>
        <dbReference type="RefSeq" id="XP_073918718.1"/>
    </source>
</evidence>
<name>A0AC58LNJ8_CASCN</name>
<sequence length="1293" mass="147828">MPLPLPPQISKPETKNFQSSKIVPSDDEQSKKTGENYHAEISPPSPQGTIKQRSAFEDLTNASQSQPVQSKKKANKEFVKYVSKRINGSTYALESAKNNGRKRNRDKLEVSPVVVSTSLVPNIMEKLPVLDISTKSKTPPTEEACIFEKLSVLREEPAVQETTLIKKALKQCTNHGELSLLEKSLPLQEETDNENEFGIEPVTFGKKPKTEESSLTKKILSLKKKCTPQGKSSYMVKPLVLQKITSEEKSLTKVPLSFKTKPTEEYPFWKPPALQEKYTTEQEVSVLKKSLALQEKINFEEDSLFKQSLAFKKKPTTKEATLITKQLFLKEKCTTEGKKGITEVKRYCLKKSLVLQEVTSEEKSLITEPSFFEKNPTIQGESWFKEPSSLKEKNNIQREEVGILKRKWASWENMNSEDNLCMELVTCKKQHITMEKPSLLIKKCNTLGKSSHFRPLLLHTVTSGDKSLTKEPLSFKKSTTEKDLLFQGSSAFQEKCTTPEQVFTFKNLVLQKSPTEEKSHFQDALAFKKQCIIEEASPTEKLLPLKKLKCTTQGTVSYLKPPVLQIVAFGEKSPSKESLSFKEENVLLKKKKYTTQAVPFWQELSDCQEISGEVKDSFVMEPVPFRKKPTTEEEFLFQEPSSLKEKHSTLQGMSLSEKSLALQEKTITKVETYSKEPGTLKEKPTIEEEFFFKEQFSLSEKLASDDVSHFLKDLGLQKEAENNNDTSKKLLTLQEKSTTKEEFLFKKFLVCKKEPSTEAATNPEKQLSLKKSTFQCLDFLSKKQLALCEETTNDESLIKQPLALQVYPSIKNTVTLKNPEGSAKPLALQKSSTRKKPLILQRNSTVKKESVLKEHTINKEAHFMKLLTLPEKSNTEKEGTLKEPLTLQKKPRIEKEAIFQKPLAFQKKTNTDKAALSDELLVLTDEVTGGKQLSFKYPLLLEQNPAHKEDTFLIPQVESSSHVFSNALESGTSTSNIVNISVSANLSTIRKFRAFESGSRNHFSSQKRRARNQQKTILDDIDKDYSDQLFNSIYSEDIFSYMKEREEKFILKNYMNRQIDITSEMRAILVDWLVEVQITFGMSHETLYLAVKLVDHYLMKALCNKDKLQLLGSTAFLIAAKFEEPCPPSVGEFLYICEDLYPRKEMLAMEVSILKTLEFDINIPIAYHFLRRYAICLQTNMKTLTLSRFICEITLQEYEYIHERASKLAAGSFLLALYMNKLGHWAPILEYYSGYNTSELHSLVRQLNILLNFQSYERLKTVYNKYSHQIFFEVTKIPTLDILKLEEILSCQL</sequence>
<reference evidence="2" key="1">
    <citation type="submission" date="2025-08" db="UniProtKB">
        <authorList>
            <consortium name="RefSeq"/>
        </authorList>
    </citation>
    <scope>IDENTIFICATION</scope>
</reference>
<proteinExistence type="predicted"/>
<dbReference type="RefSeq" id="XP_073918718.1">
    <property type="nucleotide sequence ID" value="XM_074062617.1"/>
</dbReference>
<accession>A0AC58LNJ8</accession>